<dbReference type="SUPFAM" id="SSF63418">
    <property type="entry name" value="MurE/MurF N-terminal domain"/>
    <property type="match status" value="1"/>
</dbReference>
<dbReference type="InterPro" id="IPR036615">
    <property type="entry name" value="Mur_ligase_C_dom_sf"/>
</dbReference>
<feature type="binding site" evidence="7">
    <location>
        <position position="179"/>
    </location>
    <ligand>
        <name>UDP-N-acetyl-alpha-D-muramoyl-L-alanyl-D-glutamate</name>
        <dbReference type="ChEBI" id="CHEBI:83900"/>
    </ligand>
</feature>
<evidence type="ECO:0000259" key="10">
    <source>
        <dbReference type="Pfam" id="PF02875"/>
    </source>
</evidence>
<comment type="subcellular location">
    <subcellularLocation>
        <location evidence="7 8">Cytoplasm</location>
    </subcellularLocation>
</comment>
<evidence type="ECO:0000313" key="12">
    <source>
        <dbReference type="EMBL" id="MFC5520503.1"/>
    </source>
</evidence>
<keyword evidence="7 12" id="KW-0436">Ligase</keyword>
<dbReference type="InterPro" id="IPR036565">
    <property type="entry name" value="Mur-like_cat_sf"/>
</dbReference>
<evidence type="ECO:0000259" key="9">
    <source>
        <dbReference type="Pfam" id="PF01225"/>
    </source>
</evidence>
<feature type="binding site" evidence="7">
    <location>
        <begin position="152"/>
        <end position="153"/>
    </location>
    <ligand>
        <name>UDP-N-acetyl-alpha-D-muramoyl-L-alanyl-D-glutamate</name>
        <dbReference type="ChEBI" id="CHEBI:83900"/>
    </ligand>
</feature>
<sequence>MTTQLHSPEQAACWLRERVTASLCTDSRQVGSGDGFIAWPGAATDGRKYVGDALAAGAQACLVEQEGAAAYAFKDERVATYAGLKAATGPIAAAYFEAPSQQLQVVAVTGTNGKTSTTWWLAQALGRLGRKCGVVGTLGIGEPGALVSTGLTTPDPVLLQRQLRRFVDEGFAACALEASSIGIVERRLDATAIQVAIFTNFTQDHLDYHASMPAYWEAKALLFDWPGLKAAVINVDDPQGVELNASLADSTTGRDLDIWTFSCDGPARLQALDIHHGTQALRFDVVEGAERHRISTRLVGQYNVSNLLGVMAALRAMGLPLADAVGACADLLPVPGRTETLAMEGLPLAVIDYAHTPDALEKVLRALRPVAASRGGQLWCVFGCGGDRDSSKRPLMAAVAEKEADQVVVTSDNPRSENPLAIICQILLGLSHSDVVHVQADRGAAIAYALSLAQPQDVVLLAGKGHEEFQETDGVKRPFSDRAHAQAALNAVLAGRRAGGDVA</sequence>
<keyword evidence="7" id="KW-0460">Magnesium</keyword>
<dbReference type="InterPro" id="IPR004101">
    <property type="entry name" value="Mur_ligase_C"/>
</dbReference>
<dbReference type="RefSeq" id="WP_068831365.1">
    <property type="nucleotide sequence ID" value="NZ_JBHSMX010000011.1"/>
</dbReference>
<reference evidence="13" key="1">
    <citation type="journal article" date="2019" name="Int. J. Syst. Evol. Microbiol.">
        <title>The Global Catalogue of Microorganisms (GCM) 10K type strain sequencing project: providing services to taxonomists for standard genome sequencing and annotation.</title>
        <authorList>
            <consortium name="The Broad Institute Genomics Platform"/>
            <consortium name="The Broad Institute Genome Sequencing Center for Infectious Disease"/>
            <person name="Wu L."/>
            <person name="Ma J."/>
        </authorList>
    </citation>
    <scope>NUCLEOTIDE SEQUENCE [LARGE SCALE GENOMIC DNA]</scope>
    <source>
        <strain evidence="13">CGMCC 4.7277</strain>
    </source>
</reference>
<evidence type="ECO:0000256" key="1">
    <source>
        <dbReference type="ARBA" id="ARBA00005898"/>
    </source>
</evidence>
<organism evidence="12 13">
    <name type="scientific">Polaromonas jejuensis</name>
    <dbReference type="NCBI Taxonomy" id="457502"/>
    <lineage>
        <taxon>Bacteria</taxon>
        <taxon>Pseudomonadati</taxon>
        <taxon>Pseudomonadota</taxon>
        <taxon>Betaproteobacteria</taxon>
        <taxon>Burkholderiales</taxon>
        <taxon>Comamonadaceae</taxon>
        <taxon>Polaromonas</taxon>
    </lineage>
</organism>
<dbReference type="Gene3D" id="3.40.1390.10">
    <property type="entry name" value="MurE/MurF, N-terminal domain"/>
    <property type="match status" value="1"/>
</dbReference>
<keyword evidence="13" id="KW-1185">Reference proteome</keyword>
<dbReference type="Gene3D" id="3.40.1190.10">
    <property type="entry name" value="Mur-like, catalytic domain"/>
    <property type="match status" value="1"/>
</dbReference>
<keyword evidence="7" id="KW-0547">Nucleotide-binding</keyword>
<evidence type="ECO:0000256" key="5">
    <source>
        <dbReference type="ARBA" id="ARBA00023306"/>
    </source>
</evidence>
<dbReference type="NCBIfam" id="NF001126">
    <property type="entry name" value="PRK00139.1-4"/>
    <property type="match status" value="1"/>
</dbReference>
<dbReference type="Proteomes" id="UP001596084">
    <property type="component" value="Unassembled WGS sequence"/>
</dbReference>
<keyword evidence="4 7" id="KW-0573">Peptidoglycan synthesis</keyword>
<feature type="binding site" evidence="7">
    <location>
        <position position="388"/>
    </location>
    <ligand>
        <name>meso-2,6-diaminopimelate</name>
        <dbReference type="ChEBI" id="CHEBI:57791"/>
    </ligand>
</feature>
<keyword evidence="7" id="KW-0067">ATP-binding</keyword>
<feature type="binding site" evidence="7">
    <location>
        <position position="27"/>
    </location>
    <ligand>
        <name>UDP-N-acetyl-alpha-D-muramoyl-L-alanyl-D-glutamate</name>
        <dbReference type="ChEBI" id="CHEBI:83900"/>
    </ligand>
</feature>
<feature type="binding site" evidence="7">
    <location>
        <position position="463"/>
    </location>
    <ligand>
        <name>meso-2,6-diaminopimelate</name>
        <dbReference type="ChEBI" id="CHEBI:57791"/>
    </ligand>
</feature>
<comment type="caution">
    <text evidence="7">Lacks conserved residue(s) required for the propagation of feature annotation.</text>
</comment>
<feature type="binding site" evidence="7">
    <location>
        <position position="187"/>
    </location>
    <ligand>
        <name>UDP-N-acetyl-alpha-D-muramoyl-L-alanyl-D-glutamate</name>
        <dbReference type="ChEBI" id="CHEBI:83900"/>
    </ligand>
</feature>
<dbReference type="EMBL" id="JBHSMX010000011">
    <property type="protein sequence ID" value="MFC5520503.1"/>
    <property type="molecule type" value="Genomic_DNA"/>
</dbReference>
<gene>
    <name evidence="7" type="primary">murE</name>
    <name evidence="12" type="ORF">ACFPP7_06190</name>
</gene>
<evidence type="ECO:0000259" key="11">
    <source>
        <dbReference type="Pfam" id="PF08245"/>
    </source>
</evidence>
<keyword evidence="3 7" id="KW-0133">Cell shape</keyword>
<feature type="binding site" evidence="7">
    <location>
        <begin position="412"/>
        <end position="415"/>
    </location>
    <ligand>
        <name>meso-2,6-diaminopimelate</name>
        <dbReference type="ChEBI" id="CHEBI:57791"/>
    </ligand>
</feature>
<dbReference type="InterPro" id="IPR035911">
    <property type="entry name" value="MurE/MurF_N"/>
</dbReference>
<dbReference type="NCBIfam" id="TIGR01085">
    <property type="entry name" value="murE"/>
    <property type="match status" value="1"/>
</dbReference>
<evidence type="ECO:0000256" key="4">
    <source>
        <dbReference type="ARBA" id="ARBA00022984"/>
    </source>
</evidence>
<evidence type="ECO:0000256" key="2">
    <source>
        <dbReference type="ARBA" id="ARBA00022618"/>
    </source>
</evidence>
<evidence type="ECO:0000256" key="7">
    <source>
        <dbReference type="HAMAP-Rule" id="MF_00208"/>
    </source>
</evidence>
<dbReference type="EC" id="6.3.2.13" evidence="7"/>
<comment type="catalytic activity">
    <reaction evidence="7">
        <text>UDP-N-acetyl-alpha-D-muramoyl-L-alanyl-D-glutamate + meso-2,6-diaminopimelate + ATP = UDP-N-acetyl-alpha-D-muramoyl-L-alanyl-gamma-D-glutamyl-meso-2,6-diaminopimelate + ADP + phosphate + H(+)</text>
        <dbReference type="Rhea" id="RHEA:23676"/>
        <dbReference type="ChEBI" id="CHEBI:15378"/>
        <dbReference type="ChEBI" id="CHEBI:30616"/>
        <dbReference type="ChEBI" id="CHEBI:43474"/>
        <dbReference type="ChEBI" id="CHEBI:57791"/>
        <dbReference type="ChEBI" id="CHEBI:83900"/>
        <dbReference type="ChEBI" id="CHEBI:83905"/>
        <dbReference type="ChEBI" id="CHEBI:456216"/>
        <dbReference type="EC" id="6.3.2.13"/>
    </reaction>
</comment>
<dbReference type="Gene3D" id="3.90.190.20">
    <property type="entry name" value="Mur ligase, C-terminal domain"/>
    <property type="match status" value="1"/>
</dbReference>
<dbReference type="Pfam" id="PF01225">
    <property type="entry name" value="Mur_ligase"/>
    <property type="match status" value="1"/>
</dbReference>
<keyword evidence="2 7" id="KW-0132">Cell division</keyword>
<comment type="function">
    <text evidence="7">Catalyzes the addition of meso-diaminopimelic acid to the nucleotide precursor UDP-N-acetylmuramoyl-L-alanyl-D-glutamate (UMAG) in the biosynthesis of bacterial cell-wall peptidoglycan.</text>
</comment>
<keyword evidence="5 7" id="KW-0131">Cell cycle</keyword>
<dbReference type="InterPro" id="IPR013221">
    <property type="entry name" value="Mur_ligase_cen"/>
</dbReference>
<dbReference type="InterPro" id="IPR000713">
    <property type="entry name" value="Mur_ligase_N"/>
</dbReference>
<feature type="short sequence motif" description="Meso-diaminopimelate recognition motif" evidence="7">
    <location>
        <begin position="412"/>
        <end position="415"/>
    </location>
</feature>
<dbReference type="PANTHER" id="PTHR23135:SF4">
    <property type="entry name" value="UDP-N-ACETYLMURAMOYL-L-ALANYL-D-GLUTAMATE--2,6-DIAMINOPIMELATE LIGASE MURE HOMOLOG, CHLOROPLASTIC"/>
    <property type="match status" value="1"/>
</dbReference>
<feature type="binding site" evidence="7">
    <location>
        <position position="467"/>
    </location>
    <ligand>
        <name>meso-2,6-diaminopimelate</name>
        <dbReference type="ChEBI" id="CHEBI:57791"/>
    </ligand>
</feature>
<comment type="pathway">
    <text evidence="7 8">Cell wall biogenesis; peptidoglycan biosynthesis.</text>
</comment>
<protein>
    <recommendedName>
        <fullName evidence="7">UDP-N-acetylmuramoyl-L-alanyl-D-glutamate--2,6-diaminopimelate ligase</fullName>
        <ecNumber evidence="7">6.3.2.13</ecNumber>
    </recommendedName>
    <alternativeName>
        <fullName evidence="7">Meso-A2pm-adding enzyme</fullName>
    </alternativeName>
    <alternativeName>
        <fullName evidence="7">Meso-diaminopimelate-adding enzyme</fullName>
    </alternativeName>
    <alternativeName>
        <fullName evidence="7">UDP-MurNAc-L-Ala-D-Glu:meso-diaminopimelate ligase</fullName>
    </alternativeName>
    <alternativeName>
        <fullName evidence="7">UDP-MurNAc-tripeptide synthetase</fullName>
    </alternativeName>
    <alternativeName>
        <fullName evidence="7">UDP-N-acetylmuramyl-tripeptide synthetase</fullName>
    </alternativeName>
</protein>
<dbReference type="Pfam" id="PF02875">
    <property type="entry name" value="Mur_ligase_C"/>
    <property type="match status" value="1"/>
</dbReference>
<dbReference type="GO" id="GO:0008765">
    <property type="term" value="F:UDP-N-acetylmuramoylalanyl-D-glutamate-2,6-diaminopimelate ligase activity"/>
    <property type="evidence" value="ECO:0007669"/>
    <property type="project" value="UniProtKB-EC"/>
</dbReference>
<dbReference type="PANTHER" id="PTHR23135">
    <property type="entry name" value="MUR LIGASE FAMILY MEMBER"/>
    <property type="match status" value="1"/>
</dbReference>
<feature type="domain" description="Mur ligase N-terminal catalytic" evidence="9">
    <location>
        <begin position="23"/>
        <end position="67"/>
    </location>
</feature>
<feature type="modified residue" description="N6-carboxylysine" evidence="7">
    <location>
        <position position="219"/>
    </location>
</feature>
<dbReference type="HAMAP" id="MF_00208">
    <property type="entry name" value="MurE"/>
    <property type="match status" value="1"/>
</dbReference>
<keyword evidence="7" id="KW-0963">Cytoplasm</keyword>
<evidence type="ECO:0000256" key="6">
    <source>
        <dbReference type="ARBA" id="ARBA00023316"/>
    </source>
</evidence>
<comment type="similarity">
    <text evidence="1 7">Belongs to the MurCDEF family. MurE subfamily.</text>
</comment>
<keyword evidence="6 7" id="KW-0961">Cell wall biogenesis/degradation</keyword>
<accession>A0ABW0Q754</accession>
<feature type="binding site" evidence="7">
    <location>
        <begin position="110"/>
        <end position="116"/>
    </location>
    <ligand>
        <name>ATP</name>
        <dbReference type="ChEBI" id="CHEBI:30616"/>
    </ligand>
</feature>
<comment type="PTM">
    <text evidence="7">Carboxylation is probably crucial for Mg(2+) binding and, consequently, for the gamma-phosphate positioning of ATP.</text>
</comment>
<evidence type="ECO:0000256" key="8">
    <source>
        <dbReference type="RuleBase" id="RU004135"/>
    </source>
</evidence>
<feature type="domain" description="Mur ligase central" evidence="11">
    <location>
        <begin position="108"/>
        <end position="313"/>
    </location>
</feature>
<comment type="caution">
    <text evidence="12">The sequence shown here is derived from an EMBL/GenBank/DDBJ whole genome shotgun (WGS) entry which is preliminary data.</text>
</comment>
<evidence type="ECO:0000313" key="13">
    <source>
        <dbReference type="Proteomes" id="UP001596084"/>
    </source>
</evidence>
<dbReference type="SUPFAM" id="SSF53623">
    <property type="entry name" value="MurD-like peptide ligases, catalytic domain"/>
    <property type="match status" value="1"/>
</dbReference>
<dbReference type="SUPFAM" id="SSF53244">
    <property type="entry name" value="MurD-like peptide ligases, peptide-binding domain"/>
    <property type="match status" value="1"/>
</dbReference>
<proteinExistence type="inferred from homology"/>
<feature type="domain" description="Mur ligase C-terminal" evidence="10">
    <location>
        <begin position="336"/>
        <end position="465"/>
    </location>
</feature>
<dbReference type="InterPro" id="IPR005761">
    <property type="entry name" value="UDP-N-AcMur-Glu-dNH2Pim_ligase"/>
</dbReference>
<comment type="cofactor">
    <cofactor evidence="7">
        <name>Mg(2+)</name>
        <dbReference type="ChEBI" id="CHEBI:18420"/>
    </cofactor>
</comment>
<name>A0ABW0Q754_9BURK</name>
<evidence type="ECO:0000256" key="3">
    <source>
        <dbReference type="ARBA" id="ARBA00022960"/>
    </source>
</evidence>
<dbReference type="Pfam" id="PF08245">
    <property type="entry name" value="Mur_ligase_M"/>
    <property type="match status" value="1"/>
</dbReference>